<evidence type="ECO:0000313" key="2">
    <source>
        <dbReference type="Proteomes" id="UP000292580"/>
    </source>
</evidence>
<accession>A0A483CQD8</accession>
<dbReference type="Proteomes" id="UP000292580">
    <property type="component" value="Unassembled WGS sequence"/>
</dbReference>
<dbReference type="AlphaFoldDB" id="A0A483CQD8"/>
<sequence length="74" mass="8259">MTAEEPTKVKAGEKVGPGKYVCIDCGRELHVTESEKDLVKCPSCACETYQCFPMTHIRPDIKTPEDAVHPPKRK</sequence>
<protein>
    <recommendedName>
        <fullName evidence="3">Zinc ribbon-containing protein</fullName>
    </recommendedName>
</protein>
<dbReference type="InterPro" id="IPR009912">
    <property type="entry name" value="DUF1451"/>
</dbReference>
<dbReference type="OrthoDB" id="112072at2157"/>
<keyword evidence="2" id="KW-1185">Reference proteome</keyword>
<evidence type="ECO:0008006" key="3">
    <source>
        <dbReference type="Google" id="ProtNLM"/>
    </source>
</evidence>
<comment type="caution">
    <text evidence="1">The sequence shown here is derived from an EMBL/GenBank/DDBJ whole genome shotgun (WGS) entry which is preliminary data.</text>
</comment>
<proteinExistence type="predicted"/>
<gene>
    <name evidence="1" type="ORF">CUJ86_00895</name>
</gene>
<dbReference type="Pfam" id="PF07295">
    <property type="entry name" value="DUF1451"/>
    <property type="match status" value="1"/>
</dbReference>
<organism evidence="1 2">
    <name type="scientific">Methanofollis fontis</name>
    <dbReference type="NCBI Taxonomy" id="2052832"/>
    <lineage>
        <taxon>Archaea</taxon>
        <taxon>Methanobacteriati</taxon>
        <taxon>Methanobacteriota</taxon>
        <taxon>Stenosarchaea group</taxon>
        <taxon>Methanomicrobia</taxon>
        <taxon>Methanomicrobiales</taxon>
        <taxon>Methanomicrobiaceae</taxon>
        <taxon>Methanofollis</taxon>
    </lineage>
</organism>
<dbReference type="RefSeq" id="WP_130645682.1">
    <property type="nucleotide sequence ID" value="NZ_PGCL01000001.1"/>
</dbReference>
<evidence type="ECO:0000313" key="1">
    <source>
        <dbReference type="EMBL" id="TAJ45335.1"/>
    </source>
</evidence>
<dbReference type="EMBL" id="PGCL01000001">
    <property type="protein sequence ID" value="TAJ45335.1"/>
    <property type="molecule type" value="Genomic_DNA"/>
</dbReference>
<reference evidence="1 2" key="1">
    <citation type="submission" date="2017-11" db="EMBL/GenBank/DDBJ databases">
        <title>Isolation and Characterization of Methanofollis Species from Methane Seep Offshore SW Taiwan.</title>
        <authorList>
            <person name="Teng N.-H."/>
            <person name="Lai M.-C."/>
            <person name="Chen S.-C."/>
        </authorList>
    </citation>
    <scope>NUCLEOTIDE SEQUENCE [LARGE SCALE GENOMIC DNA]</scope>
    <source>
        <strain evidence="1 2">FWC-SCC2</strain>
    </source>
</reference>
<name>A0A483CQD8_9EURY</name>